<evidence type="ECO:0000259" key="1">
    <source>
        <dbReference type="SMART" id="SM00460"/>
    </source>
</evidence>
<sequence length="270" mass="30183">MQIHVGFEMIYDCPQPTPMIFNLNVHFTRVSDLVGRDDLVVDPPVPMAAYRDGFGNWCTRIVAPKGRTRVSADALVNDTGLPDAIVPHAQQLPVPDLPEETLVFLLGSRYCETDRLSDIAWNLFGDTPTGWGRVQAICDYVQQHLTFGYEHARMTRTALEAFYDRTGVCRDFTHLAVALCRCMNIPARYCTGYLGDIGVPPVDDPMDFSAWFEVFLGGQWHTFDARHNTPRIGRVLIARGRDAADVALSNTFGPNTLTSFKVWTDEVPTG</sequence>
<dbReference type="EMBL" id="LQPR01000055">
    <property type="protein sequence ID" value="ORW68183.1"/>
    <property type="molecule type" value="Genomic_DNA"/>
</dbReference>
<reference evidence="2 3" key="1">
    <citation type="submission" date="2016-01" db="EMBL/GenBank/DDBJ databases">
        <title>The new phylogeny of the genus Mycobacterium.</title>
        <authorList>
            <person name="Tarcisio F."/>
            <person name="Conor M."/>
            <person name="Antonella G."/>
            <person name="Elisabetta G."/>
            <person name="Giulia F.S."/>
            <person name="Sara T."/>
            <person name="Anna F."/>
            <person name="Clotilde B."/>
            <person name="Roberto B."/>
            <person name="Veronica D.S."/>
            <person name="Fabio R."/>
            <person name="Monica P."/>
            <person name="Olivier J."/>
            <person name="Enrico T."/>
            <person name="Nicola S."/>
        </authorList>
    </citation>
    <scope>NUCLEOTIDE SEQUENCE [LARGE SCALE GENOMIC DNA]</scope>
    <source>
        <strain evidence="2 3">DSM 44616</strain>
    </source>
</reference>
<dbReference type="InterPro" id="IPR038765">
    <property type="entry name" value="Papain-like_cys_pep_sf"/>
</dbReference>
<dbReference type="PANTHER" id="PTHR33490:SF12">
    <property type="entry name" value="BLL5557 PROTEIN"/>
    <property type="match status" value="1"/>
</dbReference>
<dbReference type="RefSeq" id="WP_085257708.1">
    <property type="nucleotide sequence ID" value="NZ_AP022573.1"/>
</dbReference>
<organism evidence="2 3">
    <name type="scientific">Mycobacterium saskatchewanense</name>
    <dbReference type="NCBI Taxonomy" id="220927"/>
    <lineage>
        <taxon>Bacteria</taxon>
        <taxon>Bacillati</taxon>
        <taxon>Actinomycetota</taxon>
        <taxon>Actinomycetes</taxon>
        <taxon>Mycobacteriales</taxon>
        <taxon>Mycobacteriaceae</taxon>
        <taxon>Mycobacterium</taxon>
        <taxon>Mycobacterium simiae complex</taxon>
    </lineage>
</organism>
<accession>A0AAJ3NN80</accession>
<dbReference type="SUPFAM" id="SSF54001">
    <property type="entry name" value="Cysteine proteinases"/>
    <property type="match status" value="1"/>
</dbReference>
<feature type="domain" description="Transglutaminase-like" evidence="1">
    <location>
        <begin position="161"/>
        <end position="227"/>
    </location>
</feature>
<dbReference type="Pfam" id="PF01841">
    <property type="entry name" value="Transglut_core"/>
    <property type="match status" value="1"/>
</dbReference>
<dbReference type="Proteomes" id="UP000193387">
    <property type="component" value="Unassembled WGS sequence"/>
</dbReference>
<dbReference type="Gene3D" id="2.60.40.2250">
    <property type="match status" value="1"/>
</dbReference>
<dbReference type="Gene3D" id="3.10.620.30">
    <property type="match status" value="1"/>
</dbReference>
<dbReference type="AlphaFoldDB" id="A0AAJ3NN80"/>
<comment type="caution">
    <text evidence="2">The sequence shown here is derived from an EMBL/GenBank/DDBJ whole genome shotgun (WGS) entry which is preliminary data.</text>
</comment>
<dbReference type="PANTHER" id="PTHR33490">
    <property type="entry name" value="BLR5614 PROTEIN-RELATED"/>
    <property type="match status" value="1"/>
</dbReference>
<protein>
    <submittedName>
        <fullName evidence="2">Transglutaminase</fullName>
    </submittedName>
</protein>
<proteinExistence type="predicted"/>
<gene>
    <name evidence="2" type="ORF">AWC23_21710</name>
</gene>
<keyword evidence="3" id="KW-1185">Reference proteome</keyword>
<dbReference type="InterPro" id="IPR002931">
    <property type="entry name" value="Transglutaminase-like"/>
</dbReference>
<dbReference type="SMART" id="SM00460">
    <property type="entry name" value="TGc"/>
    <property type="match status" value="1"/>
</dbReference>
<name>A0AAJ3NN80_9MYCO</name>
<evidence type="ECO:0000313" key="3">
    <source>
        <dbReference type="Proteomes" id="UP000193387"/>
    </source>
</evidence>
<evidence type="ECO:0000313" key="2">
    <source>
        <dbReference type="EMBL" id="ORW68183.1"/>
    </source>
</evidence>